<protein>
    <submittedName>
        <fullName evidence="1">Uncharacterized protein</fullName>
    </submittedName>
</protein>
<dbReference type="Proteomes" id="UP000268007">
    <property type="component" value="Unassembled WGS sequence"/>
</dbReference>
<evidence type="ECO:0000313" key="1">
    <source>
        <dbReference type="EMBL" id="RKR83228.1"/>
    </source>
</evidence>
<dbReference type="EMBL" id="RBKU01000001">
    <property type="protein sequence ID" value="RKR83228.1"/>
    <property type="molecule type" value="Genomic_DNA"/>
</dbReference>
<organism evidence="1 2">
    <name type="scientific">Mucilaginibacter gracilis</name>
    <dbReference type="NCBI Taxonomy" id="423350"/>
    <lineage>
        <taxon>Bacteria</taxon>
        <taxon>Pseudomonadati</taxon>
        <taxon>Bacteroidota</taxon>
        <taxon>Sphingobacteriia</taxon>
        <taxon>Sphingobacteriales</taxon>
        <taxon>Sphingobacteriaceae</taxon>
        <taxon>Mucilaginibacter</taxon>
    </lineage>
</organism>
<dbReference type="RefSeq" id="WP_121198747.1">
    <property type="nucleotide sequence ID" value="NZ_RBKU01000001.1"/>
</dbReference>
<proteinExistence type="predicted"/>
<reference evidence="1 2" key="1">
    <citation type="submission" date="2018-10" db="EMBL/GenBank/DDBJ databases">
        <title>Genomic Encyclopedia of Archaeal and Bacterial Type Strains, Phase II (KMG-II): from individual species to whole genera.</title>
        <authorList>
            <person name="Goeker M."/>
        </authorList>
    </citation>
    <scope>NUCLEOTIDE SEQUENCE [LARGE SCALE GENOMIC DNA]</scope>
    <source>
        <strain evidence="1 2">DSM 18602</strain>
    </source>
</reference>
<accession>A0A495J4B9</accession>
<evidence type="ECO:0000313" key="2">
    <source>
        <dbReference type="Proteomes" id="UP000268007"/>
    </source>
</evidence>
<sequence>MSILKKTRIAEICKELNGLETQIEALYDVNPLDEDSTMALLTAMKHIVSATAILTAINK</sequence>
<keyword evidence="2" id="KW-1185">Reference proteome</keyword>
<dbReference type="AlphaFoldDB" id="A0A495J4B9"/>
<comment type="caution">
    <text evidence="1">The sequence shown here is derived from an EMBL/GenBank/DDBJ whole genome shotgun (WGS) entry which is preliminary data.</text>
</comment>
<gene>
    <name evidence="1" type="ORF">BDD43_3431</name>
</gene>
<name>A0A495J4B9_9SPHI</name>